<dbReference type="InterPro" id="IPR013783">
    <property type="entry name" value="Ig-like_fold"/>
</dbReference>
<dbReference type="Proteomes" id="UP000184260">
    <property type="component" value="Unassembled WGS sequence"/>
</dbReference>
<keyword evidence="2" id="KW-1185">Reference proteome</keyword>
<proteinExistence type="predicted"/>
<dbReference type="RefSeq" id="WP_073355048.1">
    <property type="nucleotide sequence ID" value="NZ_FRBU01000041.1"/>
</dbReference>
<evidence type="ECO:0000313" key="2">
    <source>
        <dbReference type="Proteomes" id="UP000184260"/>
    </source>
</evidence>
<dbReference type="Pfam" id="PF13585">
    <property type="entry name" value="CHU_C"/>
    <property type="match status" value="1"/>
</dbReference>
<sequence length="486" mass="53226">MFYNTNPNQQDIYVKAFSPATLCVAISKVNLTVTPLPLVNNVTIVQCDEDSDGFSAFNLTIKNNEISPTISAKITYYTSLIGAEISDPEKLIPDPIAFTNTTAGSMKVWARVENTNSCIKIAQLDLLVSTTQIPPSFTRILSACDDLTAINDDKDGVATFDFSSINVDISSILPPATTPYSIQYFKNEADALSENNAIQNPSKYRNEGYPNEQIIWVRVESTADNTCYGISPLLKLVVNPKPVIEDDPEGTKIVCSNLPAFYITLESGLPSGIESTNYTYTWTKNNSFLSGQTNSTLDVNTEGDYTVVVTSLAGCSTTKKIKVSASDIATITKIDIVDLSAINTVTVNTIGQGAYEFSLDKPNGPFQLSNYFNNVSSGIHEVYINDKNGCGTVSKTISVIGVPKYFTPNDDGFNDFWNIEGINATFNGNSTIYIFDRYGKLLKQLIPTSQGWDGTIAGQPLSSDDYWYTLQLEDGREVKGHFSLKR</sequence>
<gene>
    <name evidence="1" type="ORF">SAMN05443669_104124</name>
</gene>
<dbReference type="InterPro" id="IPR026341">
    <property type="entry name" value="T9SS_type_B"/>
</dbReference>
<evidence type="ECO:0000313" key="1">
    <source>
        <dbReference type="EMBL" id="SHM51580.1"/>
    </source>
</evidence>
<organism evidence="1 2">
    <name type="scientific">Flavobacterium xanthum</name>
    <dbReference type="NCBI Taxonomy" id="69322"/>
    <lineage>
        <taxon>Bacteria</taxon>
        <taxon>Pseudomonadati</taxon>
        <taxon>Bacteroidota</taxon>
        <taxon>Flavobacteriia</taxon>
        <taxon>Flavobacteriales</taxon>
        <taxon>Flavobacteriaceae</taxon>
        <taxon>Flavobacterium</taxon>
    </lineage>
</organism>
<dbReference type="Gene3D" id="2.60.40.10">
    <property type="entry name" value="Immunoglobulins"/>
    <property type="match status" value="1"/>
</dbReference>
<dbReference type="EMBL" id="FRBU01000041">
    <property type="protein sequence ID" value="SHM51580.1"/>
    <property type="molecule type" value="Genomic_DNA"/>
</dbReference>
<name>A0A1M7JES1_9FLAO</name>
<dbReference type="NCBIfam" id="TIGR04131">
    <property type="entry name" value="Bac_Flav_CTERM"/>
    <property type="match status" value="1"/>
</dbReference>
<dbReference type="AlphaFoldDB" id="A0A1M7JES1"/>
<accession>A0A1M7JES1</accession>
<protein>
    <submittedName>
        <fullName evidence="1">Gliding motility-associated C-terminal domain-containing protein</fullName>
    </submittedName>
</protein>
<dbReference type="STRING" id="69322.SAMN05443669_104124"/>
<reference evidence="2" key="1">
    <citation type="submission" date="2016-11" db="EMBL/GenBank/DDBJ databases">
        <authorList>
            <person name="Varghese N."/>
            <person name="Submissions S."/>
        </authorList>
    </citation>
    <scope>NUCLEOTIDE SEQUENCE [LARGE SCALE GENOMIC DNA]</scope>
    <source>
        <strain evidence="2">DSM 3661</strain>
    </source>
</reference>